<protein>
    <submittedName>
        <fullName evidence="6">NR LBD domain-containing protein</fullName>
    </submittedName>
</protein>
<evidence type="ECO:0000256" key="3">
    <source>
        <dbReference type="ARBA" id="ARBA00023170"/>
    </source>
</evidence>
<dbReference type="Proteomes" id="UP000887540">
    <property type="component" value="Unplaced"/>
</dbReference>
<dbReference type="InterPro" id="IPR052499">
    <property type="entry name" value="C.elegans_NHRs"/>
</dbReference>
<dbReference type="SMART" id="SM00430">
    <property type="entry name" value="HOLI"/>
    <property type="match status" value="1"/>
</dbReference>
<name>A0A914EKK6_9BILA</name>
<dbReference type="Gene3D" id="1.10.565.10">
    <property type="entry name" value="Retinoid X Receptor"/>
    <property type="match status" value="1"/>
</dbReference>
<sequence length="334" mass="39303">MTIQVHFLLISLNQVCTNKRTKTTETILGVVGVTCWDLTENKIIINVDEQKELNINLLNFLVETTKLVDDNYDSRYTLVTEEDIIVMDKHYGRNVSLEDGIRRPELVAPRTKNRFTFERVLRGEDMAYYWYRVFVYIADYANSIPQFRMLSIEDQCQLFRHNFGFISWVAYSHRLKDVDRTNGWPIGNGAYLPVDGLPDYGPKRLDLPNTQNIMSRFESLLSDPYKELEVDMHELCFIKTILLFQFEENLSSQGREICIQIQNRLLDSLHDYQIIRFPEWTNAMRSRRQSKILLLLPRISQVMHLEHDIQLVLSVFGTINLDGIPHELLFYNNK</sequence>
<evidence type="ECO:0000313" key="5">
    <source>
        <dbReference type="Proteomes" id="UP000887540"/>
    </source>
</evidence>
<keyword evidence="2" id="KW-0804">Transcription</keyword>
<feature type="domain" description="NR LBD" evidence="4">
    <location>
        <begin position="86"/>
        <end position="332"/>
    </location>
</feature>
<keyword evidence="5" id="KW-1185">Reference proteome</keyword>
<keyword evidence="3" id="KW-0675">Receptor</keyword>
<keyword evidence="1" id="KW-0805">Transcription regulation</keyword>
<evidence type="ECO:0000256" key="2">
    <source>
        <dbReference type="ARBA" id="ARBA00023163"/>
    </source>
</evidence>
<dbReference type="Pfam" id="PF00104">
    <property type="entry name" value="Hormone_recep"/>
    <property type="match status" value="1"/>
</dbReference>
<dbReference type="AlphaFoldDB" id="A0A914EKK6"/>
<proteinExistence type="predicted"/>
<dbReference type="SUPFAM" id="SSF48508">
    <property type="entry name" value="Nuclear receptor ligand-binding domain"/>
    <property type="match status" value="1"/>
</dbReference>
<dbReference type="PANTHER" id="PTHR47630">
    <property type="entry name" value="NUCLEAR HORMONE RECEPTOR FAMILY-RELATED-RELATED"/>
    <property type="match status" value="1"/>
</dbReference>
<dbReference type="InterPro" id="IPR000536">
    <property type="entry name" value="Nucl_hrmn_rcpt_lig-bd"/>
</dbReference>
<accession>A0A914EKK6</accession>
<dbReference type="PRINTS" id="PR00398">
    <property type="entry name" value="STRDHORMONER"/>
</dbReference>
<evidence type="ECO:0000256" key="1">
    <source>
        <dbReference type="ARBA" id="ARBA00023015"/>
    </source>
</evidence>
<dbReference type="InterPro" id="IPR035500">
    <property type="entry name" value="NHR-like_dom_sf"/>
</dbReference>
<organism evidence="5 6">
    <name type="scientific">Acrobeloides nanus</name>
    <dbReference type="NCBI Taxonomy" id="290746"/>
    <lineage>
        <taxon>Eukaryota</taxon>
        <taxon>Metazoa</taxon>
        <taxon>Ecdysozoa</taxon>
        <taxon>Nematoda</taxon>
        <taxon>Chromadorea</taxon>
        <taxon>Rhabditida</taxon>
        <taxon>Tylenchina</taxon>
        <taxon>Cephalobomorpha</taxon>
        <taxon>Cephaloboidea</taxon>
        <taxon>Cephalobidae</taxon>
        <taxon>Acrobeloides</taxon>
    </lineage>
</organism>
<dbReference type="WBParaSite" id="ACRNAN_scaffold9120.g12071.t1">
    <property type="protein sequence ID" value="ACRNAN_scaffold9120.g12071.t1"/>
    <property type="gene ID" value="ACRNAN_scaffold9120.g12071"/>
</dbReference>
<dbReference type="InterPro" id="IPR001723">
    <property type="entry name" value="Nuclear_hrmn_rcpt"/>
</dbReference>
<evidence type="ECO:0000259" key="4">
    <source>
        <dbReference type="PROSITE" id="PS51843"/>
    </source>
</evidence>
<dbReference type="PANTHER" id="PTHR47630:SF6">
    <property type="entry name" value="NUCLEAR HORMONE RECEPTOR FAMILY"/>
    <property type="match status" value="1"/>
</dbReference>
<reference evidence="6" key="1">
    <citation type="submission" date="2022-11" db="UniProtKB">
        <authorList>
            <consortium name="WormBaseParasite"/>
        </authorList>
    </citation>
    <scope>IDENTIFICATION</scope>
</reference>
<dbReference type="PROSITE" id="PS51843">
    <property type="entry name" value="NR_LBD"/>
    <property type="match status" value="1"/>
</dbReference>
<evidence type="ECO:0000313" key="6">
    <source>
        <dbReference type="WBParaSite" id="ACRNAN_scaffold9120.g12071.t1"/>
    </source>
</evidence>